<feature type="binding site" evidence="9">
    <location>
        <position position="114"/>
    </location>
    <ligand>
        <name>L-histidine</name>
        <dbReference type="ChEBI" id="CHEBI:57595"/>
    </ligand>
</feature>
<feature type="binding site" evidence="9">
    <location>
        <begin position="84"/>
        <end position="86"/>
    </location>
    <ligand>
        <name>L-histidine</name>
        <dbReference type="ChEBI" id="CHEBI:57595"/>
    </ligand>
</feature>
<organism evidence="11 12">
    <name type="scientific">Pectinatus brassicae</name>
    <dbReference type="NCBI Taxonomy" id="862415"/>
    <lineage>
        <taxon>Bacteria</taxon>
        <taxon>Bacillati</taxon>
        <taxon>Bacillota</taxon>
        <taxon>Negativicutes</taxon>
        <taxon>Selenomonadales</taxon>
        <taxon>Selenomonadaceae</taxon>
        <taxon>Pectinatus</taxon>
    </lineage>
</organism>
<comment type="pathway">
    <text evidence="2 8">Amino-acid biosynthesis; L-histidine biosynthesis; L-histidine from 5-phospho-alpha-D-ribose 1-diphosphate: step 1/9.</text>
</comment>
<evidence type="ECO:0000256" key="9">
    <source>
        <dbReference type="PIRSR" id="PIRSR001549-1"/>
    </source>
</evidence>
<comment type="subunit">
    <text evidence="4 8">Heteromultimer composed of HisG and HisZ subunits.</text>
</comment>
<dbReference type="GO" id="GO:0140096">
    <property type="term" value="F:catalytic activity, acting on a protein"/>
    <property type="evidence" value="ECO:0007669"/>
    <property type="project" value="UniProtKB-ARBA"/>
</dbReference>
<sequence length="396" mass="44828">MLQNNDFLLEIPYGMRDFLPHDAAIKRNVENVLADLFQLWGYNEVITPAVEYLDTLTMGNKDELNKHMFKFFDKNNRTLTLRNEMTTSIARLVASRMQAENLPLKLSYICKVYRYEQAQTGRQCEFYQAGVEFMGNEQPSADAEIIALAIKSMQKSGLKNFQVCIGQVEFINGLMQQWQLPNTVQTDIRMALEKHDLVKLEQIADVIDLAAEAKKILKKLPLLHGKEEILQQAAQIADNDKSRKAIENLTNIYQMLTEYGLAEYIVFDLGVIRDFSYYTGMVFEIYAPGLGCPLCGGGRYDNLLANFGKACPATGFALGLERLMLALEKQGDLEELINTKDNYVAYADGKLAEAIDKAMLLRSAGEITELADRPQTLLQAEEYCNDKGYVNLVYLQ</sequence>
<dbReference type="GO" id="GO:0005737">
    <property type="term" value="C:cytoplasm"/>
    <property type="evidence" value="ECO:0007669"/>
    <property type="project" value="UniProtKB-SubCell"/>
</dbReference>
<protein>
    <recommendedName>
        <fullName evidence="5 8">ATP phosphoribosyltransferase regulatory subunit</fullName>
    </recommendedName>
</protein>
<gene>
    <name evidence="8" type="primary">hisZ</name>
    <name evidence="11" type="ORF">HNR32_001481</name>
</gene>
<keyword evidence="11" id="KW-0808">Transferase</keyword>
<dbReference type="GO" id="GO:0000105">
    <property type="term" value="P:L-histidine biosynthetic process"/>
    <property type="evidence" value="ECO:0007669"/>
    <property type="project" value="UniProtKB-UniRule"/>
</dbReference>
<dbReference type="NCBIfam" id="TIGR00443">
    <property type="entry name" value="hisZ_biosyn_reg"/>
    <property type="match status" value="1"/>
</dbReference>
<evidence type="ECO:0000256" key="1">
    <source>
        <dbReference type="ARBA" id="ARBA00004496"/>
    </source>
</evidence>
<dbReference type="HAMAP" id="MF_00125">
    <property type="entry name" value="HisZ"/>
    <property type="match status" value="1"/>
</dbReference>
<keyword evidence="8" id="KW-0028">Amino-acid biosynthesis</keyword>
<dbReference type="InterPro" id="IPR041715">
    <property type="entry name" value="HisRS-like_core"/>
</dbReference>
<dbReference type="Gene3D" id="3.30.930.10">
    <property type="entry name" value="Bira Bifunctional Protein, Domain 2"/>
    <property type="match status" value="1"/>
</dbReference>
<dbReference type="InterPro" id="IPR004517">
    <property type="entry name" value="HisZ"/>
</dbReference>
<evidence type="ECO:0000256" key="3">
    <source>
        <dbReference type="ARBA" id="ARBA00005539"/>
    </source>
</evidence>
<dbReference type="PANTHER" id="PTHR43707:SF1">
    <property type="entry name" value="HISTIDINE--TRNA LIGASE, MITOCHONDRIAL-RELATED"/>
    <property type="match status" value="1"/>
</dbReference>
<evidence type="ECO:0000259" key="10">
    <source>
        <dbReference type="PROSITE" id="PS50862"/>
    </source>
</evidence>
<evidence type="ECO:0000256" key="6">
    <source>
        <dbReference type="ARBA" id="ARBA00022490"/>
    </source>
</evidence>
<evidence type="ECO:0000313" key="11">
    <source>
        <dbReference type="EMBL" id="MBB5336333.1"/>
    </source>
</evidence>
<evidence type="ECO:0000313" key="12">
    <source>
        <dbReference type="Proteomes" id="UP000559117"/>
    </source>
</evidence>
<dbReference type="GO" id="GO:0006427">
    <property type="term" value="P:histidyl-tRNA aminoacylation"/>
    <property type="evidence" value="ECO:0007669"/>
    <property type="project" value="TreeGrafter"/>
</dbReference>
<name>A0A840UTP5_9FIRM</name>
<dbReference type="PANTHER" id="PTHR43707">
    <property type="entry name" value="HISTIDYL-TRNA SYNTHETASE"/>
    <property type="match status" value="1"/>
</dbReference>
<dbReference type="PROSITE" id="PS50862">
    <property type="entry name" value="AA_TRNA_LIGASE_II"/>
    <property type="match status" value="1"/>
</dbReference>
<dbReference type="PIRSF" id="PIRSF001549">
    <property type="entry name" value="His-tRNA_synth"/>
    <property type="match status" value="1"/>
</dbReference>
<comment type="similarity">
    <text evidence="3 8">Belongs to the class-II aminoacyl-tRNA synthetase family. HisZ subfamily.</text>
</comment>
<dbReference type="InterPro" id="IPR006195">
    <property type="entry name" value="aa-tRNA-synth_II"/>
</dbReference>
<dbReference type="GO" id="GO:0016757">
    <property type="term" value="F:glycosyltransferase activity"/>
    <property type="evidence" value="ECO:0007669"/>
    <property type="project" value="UniProtKB-KW"/>
</dbReference>
<dbReference type="Pfam" id="PF13393">
    <property type="entry name" value="tRNA-synt_His"/>
    <property type="match status" value="1"/>
</dbReference>
<keyword evidence="11" id="KW-0328">Glycosyltransferase</keyword>
<feature type="binding site" evidence="9">
    <location>
        <position position="132"/>
    </location>
    <ligand>
        <name>L-histidine</name>
        <dbReference type="ChEBI" id="CHEBI:57595"/>
    </ligand>
</feature>
<keyword evidence="8" id="KW-0368">Histidine biosynthesis</keyword>
<evidence type="ECO:0000256" key="2">
    <source>
        <dbReference type="ARBA" id="ARBA00004667"/>
    </source>
</evidence>
<evidence type="ECO:0000256" key="5">
    <source>
        <dbReference type="ARBA" id="ARBA00020397"/>
    </source>
</evidence>
<dbReference type="GO" id="GO:0004821">
    <property type="term" value="F:histidine-tRNA ligase activity"/>
    <property type="evidence" value="ECO:0007669"/>
    <property type="project" value="TreeGrafter"/>
</dbReference>
<evidence type="ECO:0000256" key="7">
    <source>
        <dbReference type="ARBA" id="ARBA00025246"/>
    </source>
</evidence>
<evidence type="ECO:0000256" key="4">
    <source>
        <dbReference type="ARBA" id="ARBA00011496"/>
    </source>
</evidence>
<comment type="miscellaneous">
    <text evidence="8">This function is generally fulfilled by the C-terminal part of HisG, which is missing in some bacteria such as this one.</text>
</comment>
<dbReference type="SUPFAM" id="SSF55681">
    <property type="entry name" value="Class II aaRS and biotin synthetases"/>
    <property type="match status" value="1"/>
</dbReference>
<feature type="binding site" evidence="9">
    <location>
        <begin position="277"/>
        <end position="278"/>
    </location>
    <ligand>
        <name>L-histidine</name>
        <dbReference type="ChEBI" id="CHEBI:57595"/>
    </ligand>
</feature>
<reference evidence="11 12" key="1">
    <citation type="submission" date="2020-08" db="EMBL/GenBank/DDBJ databases">
        <title>Genomic Encyclopedia of Type Strains, Phase IV (KMG-IV): sequencing the most valuable type-strain genomes for metagenomic binning, comparative biology and taxonomic classification.</title>
        <authorList>
            <person name="Goeker M."/>
        </authorList>
    </citation>
    <scope>NUCLEOTIDE SEQUENCE [LARGE SCALE GENOMIC DNA]</scope>
    <source>
        <strain evidence="11 12">DSM 24661</strain>
    </source>
</reference>
<keyword evidence="6 8" id="KW-0963">Cytoplasm</keyword>
<keyword evidence="12" id="KW-1185">Reference proteome</keyword>
<dbReference type="EMBL" id="JACHFH010000016">
    <property type="protein sequence ID" value="MBB5336333.1"/>
    <property type="molecule type" value="Genomic_DNA"/>
</dbReference>
<dbReference type="Proteomes" id="UP000559117">
    <property type="component" value="Unassembled WGS sequence"/>
</dbReference>
<dbReference type="CDD" id="cd00773">
    <property type="entry name" value="HisRS-like_core"/>
    <property type="match status" value="1"/>
</dbReference>
<evidence type="ECO:0000256" key="8">
    <source>
        <dbReference type="HAMAP-Rule" id="MF_00125"/>
    </source>
</evidence>
<dbReference type="InterPro" id="IPR045864">
    <property type="entry name" value="aa-tRNA-synth_II/BPL/LPL"/>
</dbReference>
<feature type="binding site" evidence="9">
    <location>
        <position position="128"/>
    </location>
    <ligand>
        <name>L-histidine</name>
        <dbReference type="ChEBI" id="CHEBI:57595"/>
    </ligand>
</feature>
<accession>A0A840UTP5</accession>
<feature type="binding site" evidence="9">
    <location>
        <position position="273"/>
    </location>
    <ligand>
        <name>L-histidine</name>
        <dbReference type="ChEBI" id="CHEBI:57595"/>
    </ligand>
</feature>
<feature type="domain" description="Aminoacyl-transfer RNA synthetases class-II family profile" evidence="10">
    <location>
        <begin position="25"/>
        <end position="327"/>
    </location>
</feature>
<comment type="caution">
    <text evidence="11">The sequence shown here is derived from an EMBL/GenBank/DDBJ whole genome shotgun (WGS) entry which is preliminary data.</text>
</comment>
<comment type="subcellular location">
    <subcellularLocation>
        <location evidence="1 8">Cytoplasm</location>
    </subcellularLocation>
</comment>
<dbReference type="InterPro" id="IPR004516">
    <property type="entry name" value="HisRS/HisZ"/>
</dbReference>
<dbReference type="AlphaFoldDB" id="A0A840UTP5"/>
<comment type="function">
    <text evidence="7 8">Required for the first step of histidine biosynthesis. May allow the feedback regulation of ATP phosphoribosyltransferase activity by histidine.</text>
</comment>
<dbReference type="UniPathway" id="UPA00031">
    <property type="reaction ID" value="UER00006"/>
</dbReference>
<proteinExistence type="inferred from homology"/>